<evidence type="ECO:0000256" key="8">
    <source>
        <dbReference type="ARBA" id="ARBA00023136"/>
    </source>
</evidence>
<dbReference type="AlphaFoldDB" id="A0A0C2JKU5"/>
<keyword evidence="7 9" id="KW-1133">Transmembrane helix</keyword>
<feature type="transmembrane region" description="Helical" evidence="9">
    <location>
        <begin position="53"/>
        <end position="74"/>
    </location>
</feature>
<evidence type="ECO:0000256" key="4">
    <source>
        <dbReference type="ARBA" id="ARBA00022692"/>
    </source>
</evidence>
<keyword evidence="6" id="KW-0256">Endoplasmic reticulum</keyword>
<gene>
    <name evidence="10" type="ORF">RF11_02322</name>
</gene>
<dbReference type="Pfam" id="PF04756">
    <property type="entry name" value="OST3_OST6"/>
    <property type="match status" value="1"/>
</dbReference>
<evidence type="ECO:0000256" key="9">
    <source>
        <dbReference type="SAM" id="Phobius"/>
    </source>
</evidence>
<dbReference type="PANTHER" id="PTHR12692">
    <property type="entry name" value="DOLICHYL-DIPHOSPHOOLIGOSACCHARIDE--PROTEIN GLYCOSYLTRANSFERASE-RELATED"/>
    <property type="match status" value="1"/>
</dbReference>
<dbReference type="PANTHER" id="PTHR12692:SF0">
    <property type="entry name" value="GH11935P"/>
    <property type="match status" value="1"/>
</dbReference>
<comment type="similarity">
    <text evidence="3">Belongs to the OST3/OST6 family.</text>
</comment>
<dbReference type="InterPro" id="IPR021149">
    <property type="entry name" value="OligosaccharylTrfase_OST3/OST6"/>
</dbReference>
<dbReference type="EMBL" id="JWZT01002217">
    <property type="protein sequence ID" value="KII70013.1"/>
    <property type="molecule type" value="Genomic_DNA"/>
</dbReference>
<keyword evidence="5" id="KW-0732">Signal</keyword>
<name>A0A0C2JKU5_THEKT</name>
<evidence type="ECO:0000256" key="6">
    <source>
        <dbReference type="ARBA" id="ARBA00022824"/>
    </source>
</evidence>
<evidence type="ECO:0000256" key="5">
    <source>
        <dbReference type="ARBA" id="ARBA00022729"/>
    </source>
</evidence>
<keyword evidence="11" id="KW-1185">Reference proteome</keyword>
<evidence type="ECO:0000256" key="7">
    <source>
        <dbReference type="ARBA" id="ARBA00022989"/>
    </source>
</evidence>
<evidence type="ECO:0000256" key="3">
    <source>
        <dbReference type="ARBA" id="ARBA00009561"/>
    </source>
</evidence>
<sequence length="158" mass="17887">MNSWVKFRTGAEIKIVKRINFVKATLFVAFIAGLYAAFSVLAKYTKLTKRKSFWAALLMAMLIVIQSGFMLFYIRESPFIDTSQDKVKIINTDGRAQTGFETLIVAVIYCSIAYSLIKLNSVSLKKPNIKSLSFHFLLLLVSVFGLTKVVHYKAPYII</sequence>
<feature type="transmembrane region" description="Helical" evidence="9">
    <location>
        <begin position="21"/>
        <end position="41"/>
    </location>
</feature>
<evidence type="ECO:0000313" key="11">
    <source>
        <dbReference type="Proteomes" id="UP000031668"/>
    </source>
</evidence>
<protein>
    <submittedName>
        <fullName evidence="10">Uncharacterized protein</fullName>
    </submittedName>
</protein>
<accession>A0A0C2JKU5</accession>
<keyword evidence="8 9" id="KW-0472">Membrane</keyword>
<evidence type="ECO:0000313" key="10">
    <source>
        <dbReference type="EMBL" id="KII70013.1"/>
    </source>
</evidence>
<feature type="transmembrane region" description="Helical" evidence="9">
    <location>
        <begin position="132"/>
        <end position="150"/>
    </location>
</feature>
<proteinExistence type="inferred from homology"/>
<dbReference type="Proteomes" id="UP000031668">
    <property type="component" value="Unassembled WGS sequence"/>
</dbReference>
<comment type="subcellular location">
    <subcellularLocation>
        <location evidence="2">Endoplasmic reticulum membrane</location>
        <topology evidence="2">Multi-pass membrane protein</topology>
    </subcellularLocation>
</comment>
<evidence type="ECO:0000256" key="2">
    <source>
        <dbReference type="ARBA" id="ARBA00004477"/>
    </source>
</evidence>
<comment type="caution">
    <text evidence="10">The sequence shown here is derived from an EMBL/GenBank/DDBJ whole genome shotgun (WGS) entry which is preliminary data.</text>
</comment>
<reference evidence="10 11" key="1">
    <citation type="journal article" date="2014" name="Genome Biol. Evol.">
        <title>The genome of the myxosporean Thelohanellus kitauei shows adaptations to nutrient acquisition within its fish host.</title>
        <authorList>
            <person name="Yang Y."/>
            <person name="Xiong J."/>
            <person name="Zhou Z."/>
            <person name="Huo F."/>
            <person name="Miao W."/>
            <person name="Ran C."/>
            <person name="Liu Y."/>
            <person name="Zhang J."/>
            <person name="Feng J."/>
            <person name="Wang M."/>
            <person name="Wang M."/>
            <person name="Wang L."/>
            <person name="Yao B."/>
        </authorList>
    </citation>
    <scope>NUCLEOTIDE SEQUENCE [LARGE SCALE GENOMIC DNA]</scope>
    <source>
        <strain evidence="10">Wuqing</strain>
    </source>
</reference>
<feature type="transmembrane region" description="Helical" evidence="9">
    <location>
        <begin position="95"/>
        <end position="117"/>
    </location>
</feature>
<evidence type="ECO:0000256" key="1">
    <source>
        <dbReference type="ARBA" id="ARBA00002791"/>
    </source>
</evidence>
<organism evidence="10 11">
    <name type="scientific">Thelohanellus kitauei</name>
    <name type="common">Myxosporean</name>
    <dbReference type="NCBI Taxonomy" id="669202"/>
    <lineage>
        <taxon>Eukaryota</taxon>
        <taxon>Metazoa</taxon>
        <taxon>Cnidaria</taxon>
        <taxon>Myxozoa</taxon>
        <taxon>Myxosporea</taxon>
        <taxon>Bivalvulida</taxon>
        <taxon>Platysporina</taxon>
        <taxon>Myxobolidae</taxon>
        <taxon>Thelohanellus</taxon>
    </lineage>
</organism>
<keyword evidence="4 9" id="KW-0812">Transmembrane</keyword>
<dbReference type="GO" id="GO:0018279">
    <property type="term" value="P:protein N-linked glycosylation via asparagine"/>
    <property type="evidence" value="ECO:0007669"/>
    <property type="project" value="TreeGrafter"/>
</dbReference>
<comment type="function">
    <text evidence="1">Subunit of the oligosaccharyl transferase (OST) complex that catalyzes the initial transfer of a defined glycan (Glc(3)Man(9)GlcNAc(2) in eukaryotes) from the lipid carrier dolichol-pyrophosphate to an asparagine residue within an Asn-X-Ser/Thr consensus motif in nascent polypeptide chains, the first step in protein N-glycosylation. N-glycosylation occurs cotranslationally and the complex associates with the Sec61 complex at the channel-forming translocon complex that mediates protein translocation across the endoplasmic reticulum (ER). All subunits are required for a maximal enzyme activity.</text>
</comment>
<dbReference type="GO" id="GO:0008250">
    <property type="term" value="C:oligosaccharyltransferase complex"/>
    <property type="evidence" value="ECO:0007669"/>
    <property type="project" value="TreeGrafter"/>
</dbReference>